<dbReference type="Proteomes" id="UP000316256">
    <property type="component" value="Unassembled WGS sequence"/>
</dbReference>
<dbReference type="OrthoDB" id="9801735at2"/>
<dbReference type="PANTHER" id="PTHR42993:SF1">
    <property type="entry name" value="MAOC-LIKE DEHYDRATASE DOMAIN-CONTAINING PROTEIN"/>
    <property type="match status" value="1"/>
</dbReference>
<evidence type="ECO:0000313" key="4">
    <source>
        <dbReference type="Proteomes" id="UP000316256"/>
    </source>
</evidence>
<dbReference type="AlphaFoldDB" id="A0A541B0X2"/>
<dbReference type="SUPFAM" id="SSF54637">
    <property type="entry name" value="Thioesterase/thiol ester dehydrase-isomerase"/>
    <property type="match status" value="1"/>
</dbReference>
<dbReference type="Pfam" id="PF01575">
    <property type="entry name" value="MaoC_dehydratas"/>
    <property type="match status" value="1"/>
</dbReference>
<proteinExistence type="inferred from homology"/>
<reference evidence="3 4" key="1">
    <citation type="submission" date="2019-06" db="EMBL/GenBank/DDBJ databases">
        <title>Rhodococcus spaelei sp. nov., isolated from a cave.</title>
        <authorList>
            <person name="Lee S.D."/>
        </authorList>
    </citation>
    <scope>NUCLEOTIDE SEQUENCE [LARGE SCALE GENOMIC DNA]</scope>
    <source>
        <strain evidence="3 4">C9-5</strain>
    </source>
</reference>
<dbReference type="PANTHER" id="PTHR42993">
    <property type="entry name" value="MAOC-LIKE DEHYDRATASE DOMAIN-CONTAINING PROTEIN"/>
    <property type="match status" value="1"/>
</dbReference>
<comment type="similarity">
    <text evidence="1">Belongs to the enoyl-CoA hydratase/isomerase family.</text>
</comment>
<sequence>MTTTTAGSNAARTVTMAELPELAGKTLGTSSRVLITQEQINLFADATNDHQWIHVDPARAADGPFGAPIAHGYLTLSLAVELFSHLLDVTDCAQLINYGLDKVRFPAPVPVNSSVGAIAEVTAVEPCAGGYQLAVTLTFDALGVDRPVCVAQMILRYLGDVTGASAVGGNRA</sequence>
<evidence type="ECO:0000259" key="2">
    <source>
        <dbReference type="Pfam" id="PF01575"/>
    </source>
</evidence>
<dbReference type="CDD" id="cd03450">
    <property type="entry name" value="NodN"/>
    <property type="match status" value="1"/>
</dbReference>
<dbReference type="EMBL" id="VIGH01000009">
    <property type="protein sequence ID" value="TQF65952.1"/>
    <property type="molecule type" value="Genomic_DNA"/>
</dbReference>
<name>A0A541B0X2_9NOCA</name>
<organism evidence="3 4">
    <name type="scientific">Rhodococcus spelaei</name>
    <dbReference type="NCBI Taxonomy" id="2546320"/>
    <lineage>
        <taxon>Bacteria</taxon>
        <taxon>Bacillati</taxon>
        <taxon>Actinomycetota</taxon>
        <taxon>Actinomycetes</taxon>
        <taxon>Mycobacteriales</taxon>
        <taxon>Nocardiaceae</taxon>
        <taxon>Rhodococcus</taxon>
    </lineage>
</organism>
<dbReference type="RefSeq" id="WP_142102130.1">
    <property type="nucleotide sequence ID" value="NZ_VIGH01000009.1"/>
</dbReference>
<protein>
    <submittedName>
        <fullName evidence="3">MaoC family dehydratase</fullName>
    </submittedName>
</protein>
<accession>A0A541B0X2</accession>
<dbReference type="InterPro" id="IPR039375">
    <property type="entry name" value="NodN-like"/>
</dbReference>
<feature type="domain" description="MaoC-like" evidence="2">
    <location>
        <begin position="23"/>
        <end position="126"/>
    </location>
</feature>
<dbReference type="Gene3D" id="3.10.129.10">
    <property type="entry name" value="Hotdog Thioesterase"/>
    <property type="match status" value="1"/>
</dbReference>
<gene>
    <name evidence="3" type="ORF">FK531_18895</name>
</gene>
<dbReference type="InterPro" id="IPR029069">
    <property type="entry name" value="HotDog_dom_sf"/>
</dbReference>
<keyword evidence="4" id="KW-1185">Reference proteome</keyword>
<comment type="caution">
    <text evidence="3">The sequence shown here is derived from an EMBL/GenBank/DDBJ whole genome shotgun (WGS) entry which is preliminary data.</text>
</comment>
<evidence type="ECO:0000313" key="3">
    <source>
        <dbReference type="EMBL" id="TQF65952.1"/>
    </source>
</evidence>
<dbReference type="InterPro" id="IPR002539">
    <property type="entry name" value="MaoC-like_dom"/>
</dbReference>
<evidence type="ECO:0000256" key="1">
    <source>
        <dbReference type="ARBA" id="ARBA00005254"/>
    </source>
</evidence>